<sequence length="62" mass="7123">MRRASPAHPRTPPRTRSTFSNEIDGVTVCFVRECLSRRMRMNTNAANVSPPSEQRVRHTERA</sequence>
<evidence type="ECO:0000313" key="2">
    <source>
        <dbReference type="EMBL" id="EJF47656.1"/>
    </source>
</evidence>
<dbReference type="AlphaFoldDB" id="J0XG36"/>
<organism evidence="2 3">
    <name type="scientific">Actinomyces massiliensis F0489</name>
    <dbReference type="NCBI Taxonomy" id="1125718"/>
    <lineage>
        <taxon>Bacteria</taxon>
        <taxon>Bacillati</taxon>
        <taxon>Actinomycetota</taxon>
        <taxon>Actinomycetes</taxon>
        <taxon>Actinomycetales</taxon>
        <taxon>Actinomycetaceae</taxon>
        <taxon>Actinomyces</taxon>
    </lineage>
</organism>
<dbReference type="PATRIC" id="fig|1125718.3.peg.87"/>
<comment type="caution">
    <text evidence="2">The sequence shown here is derived from an EMBL/GenBank/DDBJ whole genome shotgun (WGS) entry which is preliminary data.</text>
</comment>
<feature type="region of interest" description="Disordered" evidence="1">
    <location>
        <begin position="42"/>
        <end position="62"/>
    </location>
</feature>
<keyword evidence="3" id="KW-1185">Reference proteome</keyword>
<evidence type="ECO:0000256" key="1">
    <source>
        <dbReference type="SAM" id="MobiDB-lite"/>
    </source>
</evidence>
<proteinExistence type="predicted"/>
<dbReference type="Proteomes" id="UP000002941">
    <property type="component" value="Unassembled WGS sequence"/>
</dbReference>
<gene>
    <name evidence="2" type="ORF">HMPREF1318_1820</name>
</gene>
<protein>
    <submittedName>
        <fullName evidence="2">Uncharacterized protein</fullName>
    </submittedName>
</protein>
<feature type="compositionally biased region" description="Polar residues" evidence="1">
    <location>
        <begin position="42"/>
        <end position="52"/>
    </location>
</feature>
<feature type="region of interest" description="Disordered" evidence="1">
    <location>
        <begin position="1"/>
        <end position="22"/>
    </location>
</feature>
<dbReference type="EMBL" id="AKFT01000006">
    <property type="protein sequence ID" value="EJF47656.1"/>
    <property type="molecule type" value="Genomic_DNA"/>
</dbReference>
<reference evidence="2 3" key="1">
    <citation type="submission" date="2012-05" db="EMBL/GenBank/DDBJ databases">
        <authorList>
            <person name="Harkins D.M."/>
            <person name="Madupu R."/>
            <person name="Durkin A.S."/>
            <person name="Torralba M."/>
            <person name="Methe B."/>
            <person name="Sutton G.G."/>
            <person name="Nelson K.E."/>
        </authorList>
    </citation>
    <scope>NUCLEOTIDE SEQUENCE [LARGE SCALE GENOMIC DNA]</scope>
    <source>
        <strain evidence="2 3">F0489</strain>
    </source>
</reference>
<evidence type="ECO:0000313" key="3">
    <source>
        <dbReference type="Proteomes" id="UP000002941"/>
    </source>
</evidence>
<name>J0XG36_9ACTO</name>
<accession>J0XG36</accession>